<reference evidence="1" key="1">
    <citation type="submission" date="2018-05" db="EMBL/GenBank/DDBJ databases">
        <title>Draft genome of Mucuna pruriens seed.</title>
        <authorList>
            <person name="Nnadi N.E."/>
            <person name="Vos R."/>
            <person name="Hasami M.H."/>
            <person name="Devisetty U.K."/>
            <person name="Aguiy J.C."/>
        </authorList>
    </citation>
    <scope>NUCLEOTIDE SEQUENCE [LARGE SCALE GENOMIC DNA]</scope>
    <source>
        <strain evidence="1">JCA_2017</strain>
    </source>
</reference>
<feature type="non-terminal residue" evidence="1">
    <location>
        <position position="1"/>
    </location>
</feature>
<accession>A0A371EVR5</accession>
<comment type="caution">
    <text evidence="1">The sequence shown here is derived from an EMBL/GenBank/DDBJ whole genome shotgun (WGS) entry which is preliminary data.</text>
</comment>
<dbReference type="Proteomes" id="UP000257109">
    <property type="component" value="Unassembled WGS sequence"/>
</dbReference>
<sequence length="89" mass="9717">MNTRVVQHSGLMSTVVIALITQAPKTQSVVCPVALLDAGANGIQFNGESIQFLSGSYLAFNYLVKALHFLPPFLPWLFTSDMVNFKTTV</sequence>
<organism evidence="1 2">
    <name type="scientific">Mucuna pruriens</name>
    <name type="common">Velvet bean</name>
    <name type="synonym">Dolichos pruriens</name>
    <dbReference type="NCBI Taxonomy" id="157652"/>
    <lineage>
        <taxon>Eukaryota</taxon>
        <taxon>Viridiplantae</taxon>
        <taxon>Streptophyta</taxon>
        <taxon>Embryophyta</taxon>
        <taxon>Tracheophyta</taxon>
        <taxon>Spermatophyta</taxon>
        <taxon>Magnoliopsida</taxon>
        <taxon>eudicotyledons</taxon>
        <taxon>Gunneridae</taxon>
        <taxon>Pentapetalae</taxon>
        <taxon>rosids</taxon>
        <taxon>fabids</taxon>
        <taxon>Fabales</taxon>
        <taxon>Fabaceae</taxon>
        <taxon>Papilionoideae</taxon>
        <taxon>50 kb inversion clade</taxon>
        <taxon>NPAAA clade</taxon>
        <taxon>indigoferoid/millettioid clade</taxon>
        <taxon>Phaseoleae</taxon>
        <taxon>Mucuna</taxon>
    </lineage>
</organism>
<protein>
    <submittedName>
        <fullName evidence="1">Uncharacterized protein</fullName>
    </submittedName>
</protein>
<gene>
    <name evidence="1" type="ORF">CR513_50686</name>
</gene>
<proteinExistence type="predicted"/>
<evidence type="ECO:0000313" key="2">
    <source>
        <dbReference type="Proteomes" id="UP000257109"/>
    </source>
</evidence>
<dbReference type="AlphaFoldDB" id="A0A371EVR5"/>
<keyword evidence="2" id="KW-1185">Reference proteome</keyword>
<dbReference type="EMBL" id="QJKJ01011835">
    <property type="protein sequence ID" value="RDX70104.1"/>
    <property type="molecule type" value="Genomic_DNA"/>
</dbReference>
<name>A0A371EVR5_MUCPR</name>
<evidence type="ECO:0000313" key="1">
    <source>
        <dbReference type="EMBL" id="RDX70104.1"/>
    </source>
</evidence>